<sequence length="214" mass="23374">MSPAAFSNIRRSLRRRGAKRQRRISAILRGYTHRDRTGPTLGELSQAFDSRAYGAFFILLGGLNLVPLPPGASLVFGIPLMLFALQLAIGRHRLWLPGRVHRIRLSADTLGMGMRKIGPTLRWIERLARHRYWPEPEWVLLVAVGWFCFLMAALVALPFPLTNMAPGVAIALAGVAITARDGLWLIASILLGVASVAVLGGVYGAAALAVMQIF</sequence>
<dbReference type="AlphaFoldDB" id="A0A0F9XHY6"/>
<feature type="transmembrane region" description="Helical" evidence="1">
    <location>
        <begin position="52"/>
        <end position="68"/>
    </location>
</feature>
<proteinExistence type="predicted"/>
<reference evidence="2" key="1">
    <citation type="journal article" date="2015" name="Nature">
        <title>Complex archaea that bridge the gap between prokaryotes and eukaryotes.</title>
        <authorList>
            <person name="Spang A."/>
            <person name="Saw J.H."/>
            <person name="Jorgensen S.L."/>
            <person name="Zaremba-Niedzwiedzka K."/>
            <person name="Martijn J."/>
            <person name="Lind A.E."/>
            <person name="van Eijk R."/>
            <person name="Schleper C."/>
            <person name="Guy L."/>
            <person name="Ettema T.J."/>
        </authorList>
    </citation>
    <scope>NUCLEOTIDE SEQUENCE</scope>
</reference>
<keyword evidence="1" id="KW-0812">Transmembrane</keyword>
<accession>A0A0F9XHY6</accession>
<feature type="transmembrane region" description="Helical" evidence="1">
    <location>
        <begin position="182"/>
        <end position="210"/>
    </location>
</feature>
<evidence type="ECO:0008006" key="3">
    <source>
        <dbReference type="Google" id="ProtNLM"/>
    </source>
</evidence>
<name>A0A0F9XHY6_9ZZZZ</name>
<gene>
    <name evidence="2" type="ORF">LCGC14_0216720</name>
</gene>
<keyword evidence="1" id="KW-1133">Transmembrane helix</keyword>
<comment type="caution">
    <text evidence="2">The sequence shown here is derived from an EMBL/GenBank/DDBJ whole genome shotgun (WGS) entry which is preliminary data.</text>
</comment>
<keyword evidence="1" id="KW-0472">Membrane</keyword>
<organism evidence="2">
    <name type="scientific">marine sediment metagenome</name>
    <dbReference type="NCBI Taxonomy" id="412755"/>
    <lineage>
        <taxon>unclassified sequences</taxon>
        <taxon>metagenomes</taxon>
        <taxon>ecological metagenomes</taxon>
    </lineage>
</organism>
<feature type="transmembrane region" description="Helical" evidence="1">
    <location>
        <begin position="138"/>
        <end position="162"/>
    </location>
</feature>
<dbReference type="PANTHER" id="PTHR41795">
    <property type="entry name" value="EXOPOLYSACCHARIDE SYNTHESIS PROTEIN"/>
    <property type="match status" value="1"/>
</dbReference>
<dbReference type="EMBL" id="LAZR01000102">
    <property type="protein sequence ID" value="KKN91563.1"/>
    <property type="molecule type" value="Genomic_DNA"/>
</dbReference>
<evidence type="ECO:0000256" key="1">
    <source>
        <dbReference type="SAM" id="Phobius"/>
    </source>
</evidence>
<dbReference type="PIRSF" id="PIRSF033239">
    <property type="entry name" value="ExoD"/>
    <property type="match status" value="1"/>
</dbReference>
<dbReference type="PANTHER" id="PTHR41795:SF1">
    <property type="entry name" value="EXOPOLYSACCHARIDE SYNTHESIS PROTEIN"/>
    <property type="match status" value="1"/>
</dbReference>
<protein>
    <recommendedName>
        <fullName evidence="3">Exopolysaccharide synthesis, ExoD</fullName>
    </recommendedName>
</protein>
<evidence type="ECO:0000313" key="2">
    <source>
        <dbReference type="EMBL" id="KKN91563.1"/>
    </source>
</evidence>
<dbReference type="Pfam" id="PF06055">
    <property type="entry name" value="ExoD"/>
    <property type="match status" value="1"/>
</dbReference>
<dbReference type="InterPro" id="IPR010331">
    <property type="entry name" value="ExoD"/>
</dbReference>